<dbReference type="SUPFAM" id="SSF52047">
    <property type="entry name" value="RNI-like"/>
    <property type="match status" value="1"/>
</dbReference>
<keyword evidence="2" id="KW-1185">Reference proteome</keyword>
<sequence>MASSPLLSIPTELLFAVVEAIDDAASLRSFALTCKLARLLAEPVIYRAVLVTTGSQASCLAKALQQLQPPTRAELVQTLDLRPEYDRDADVEELTPLIGAMTQLRALTMESPFANYGLWHSSATRPRWEALMQGYRALFVDAQCGAGLQNLQSLTIHWSGDARRFWLLTEFKPILTLPALQSLTVSCAILGDDLTDGMVAFAGTTPLTHLELVECFVSQKALTAVLGLPRALRSCHLGNMRYHNTSSDYHEASPEQQFEALRQQRHSLQQLTWFDKDCAYDTDVRRVSTVPGRGLNDFAELHTLTLDGPSALLFSTLLSECAPPNLDRLRIIRHDEGTVLDHPIESVDYTRVPGIPPPFSLHQYLPKLHHLDLVFSPDSRWNTEPFWAKPDRRDHVRRLGEDYHARGIHLVIFTANRGSTFPPYLSGEEVPCEEPVYRAENAWFLPGTT</sequence>
<proteinExistence type="predicted"/>
<dbReference type="InterPro" id="IPR032675">
    <property type="entry name" value="LRR_dom_sf"/>
</dbReference>
<comment type="caution">
    <text evidence="1">The sequence shown here is derived from an EMBL/GenBank/DDBJ whole genome shotgun (WGS) entry which is preliminary data.</text>
</comment>
<accession>A0AAD6Z776</accession>
<dbReference type="EMBL" id="JARIHO010000078">
    <property type="protein sequence ID" value="KAJ7310699.1"/>
    <property type="molecule type" value="Genomic_DNA"/>
</dbReference>
<dbReference type="AlphaFoldDB" id="A0AAD6Z776"/>
<reference evidence="1" key="1">
    <citation type="submission" date="2023-03" db="EMBL/GenBank/DDBJ databases">
        <title>Massive genome expansion in bonnet fungi (Mycena s.s.) driven by repeated elements and novel gene families across ecological guilds.</title>
        <authorList>
            <consortium name="Lawrence Berkeley National Laboratory"/>
            <person name="Harder C.B."/>
            <person name="Miyauchi S."/>
            <person name="Viragh M."/>
            <person name="Kuo A."/>
            <person name="Thoen E."/>
            <person name="Andreopoulos B."/>
            <person name="Lu D."/>
            <person name="Skrede I."/>
            <person name="Drula E."/>
            <person name="Henrissat B."/>
            <person name="Morin E."/>
            <person name="Kohler A."/>
            <person name="Barry K."/>
            <person name="LaButti K."/>
            <person name="Morin E."/>
            <person name="Salamov A."/>
            <person name="Lipzen A."/>
            <person name="Mereny Z."/>
            <person name="Hegedus B."/>
            <person name="Baldrian P."/>
            <person name="Stursova M."/>
            <person name="Weitz H."/>
            <person name="Taylor A."/>
            <person name="Grigoriev I.V."/>
            <person name="Nagy L.G."/>
            <person name="Martin F."/>
            <person name="Kauserud H."/>
        </authorList>
    </citation>
    <scope>NUCLEOTIDE SEQUENCE</scope>
    <source>
        <strain evidence="1">CBHHK002</strain>
    </source>
</reference>
<name>A0AAD6Z776_9AGAR</name>
<evidence type="ECO:0000313" key="1">
    <source>
        <dbReference type="EMBL" id="KAJ7310699.1"/>
    </source>
</evidence>
<evidence type="ECO:0008006" key="3">
    <source>
        <dbReference type="Google" id="ProtNLM"/>
    </source>
</evidence>
<protein>
    <recommendedName>
        <fullName evidence="3">F-box domain-containing protein</fullName>
    </recommendedName>
</protein>
<gene>
    <name evidence="1" type="ORF">DFH08DRAFT_457415</name>
</gene>
<dbReference type="Proteomes" id="UP001218218">
    <property type="component" value="Unassembled WGS sequence"/>
</dbReference>
<dbReference type="Gene3D" id="3.80.10.10">
    <property type="entry name" value="Ribonuclease Inhibitor"/>
    <property type="match status" value="1"/>
</dbReference>
<organism evidence="1 2">
    <name type="scientific">Mycena albidolilacea</name>
    <dbReference type="NCBI Taxonomy" id="1033008"/>
    <lineage>
        <taxon>Eukaryota</taxon>
        <taxon>Fungi</taxon>
        <taxon>Dikarya</taxon>
        <taxon>Basidiomycota</taxon>
        <taxon>Agaricomycotina</taxon>
        <taxon>Agaricomycetes</taxon>
        <taxon>Agaricomycetidae</taxon>
        <taxon>Agaricales</taxon>
        <taxon>Marasmiineae</taxon>
        <taxon>Mycenaceae</taxon>
        <taxon>Mycena</taxon>
    </lineage>
</organism>
<evidence type="ECO:0000313" key="2">
    <source>
        <dbReference type="Proteomes" id="UP001218218"/>
    </source>
</evidence>